<dbReference type="Proteomes" id="UP000760860">
    <property type="component" value="Unassembled WGS sequence"/>
</dbReference>
<proteinExistence type="predicted"/>
<dbReference type="Proteomes" id="UP000736787">
    <property type="component" value="Unassembled WGS sequence"/>
</dbReference>
<dbReference type="EMBL" id="RCML01002520">
    <property type="protein sequence ID" value="KAG2957662.1"/>
    <property type="molecule type" value="Genomic_DNA"/>
</dbReference>
<evidence type="ECO:0000313" key="5">
    <source>
        <dbReference type="EMBL" id="KAG3201641.1"/>
    </source>
</evidence>
<accession>A0A8T1EPJ2</accession>
<evidence type="ECO:0000313" key="6">
    <source>
        <dbReference type="Proteomes" id="UP000697107"/>
    </source>
</evidence>
<name>A0A8T1EPJ2_9STRA</name>
<comment type="caution">
    <text evidence="4">The sequence shown here is derived from an EMBL/GenBank/DDBJ whole genome shotgun (WGS) entry which is preliminary data.</text>
</comment>
<sequence length="51" mass="5760">MFALVEDVKAKMHIREYSVSQTTLEQIFNSFASQQEEEHGAIRGVYQGAKG</sequence>
<dbReference type="EMBL" id="RCMG01002371">
    <property type="protein sequence ID" value="KAG2810951.1"/>
    <property type="molecule type" value="Genomic_DNA"/>
</dbReference>
<evidence type="ECO:0000313" key="4">
    <source>
        <dbReference type="EMBL" id="KAG2957662.1"/>
    </source>
</evidence>
<dbReference type="EMBL" id="RCMV01002690">
    <property type="protein sequence ID" value="KAG3201641.1"/>
    <property type="molecule type" value="Genomic_DNA"/>
</dbReference>
<dbReference type="Proteomes" id="UP000735874">
    <property type="component" value="Unassembled WGS sequence"/>
</dbReference>
<dbReference type="Proteomes" id="UP000774804">
    <property type="component" value="Unassembled WGS sequence"/>
</dbReference>
<dbReference type="EMBL" id="RCMK01002510">
    <property type="protein sequence ID" value="KAG2880581.1"/>
    <property type="molecule type" value="Genomic_DNA"/>
</dbReference>
<dbReference type="AlphaFoldDB" id="A0A8T1EPJ2"/>
<dbReference type="Proteomes" id="UP000697107">
    <property type="component" value="Unassembled WGS sequence"/>
</dbReference>
<evidence type="ECO:0000313" key="2">
    <source>
        <dbReference type="EMBL" id="KAG2875874.1"/>
    </source>
</evidence>
<evidence type="ECO:0000313" key="3">
    <source>
        <dbReference type="EMBL" id="KAG2880581.1"/>
    </source>
</evidence>
<dbReference type="VEuPathDB" id="FungiDB:PC110_g21443"/>
<organism evidence="4 6">
    <name type="scientific">Phytophthora cactorum</name>
    <dbReference type="NCBI Taxonomy" id="29920"/>
    <lineage>
        <taxon>Eukaryota</taxon>
        <taxon>Sar</taxon>
        <taxon>Stramenopiles</taxon>
        <taxon>Oomycota</taxon>
        <taxon>Peronosporomycetes</taxon>
        <taxon>Peronosporales</taxon>
        <taxon>Peronosporaceae</taxon>
        <taxon>Phytophthora</taxon>
    </lineage>
</organism>
<evidence type="ECO:0000313" key="1">
    <source>
        <dbReference type="EMBL" id="KAG2810951.1"/>
    </source>
</evidence>
<gene>
    <name evidence="1" type="ORF">PC113_g23710</name>
    <name evidence="2" type="ORF">PC115_g23788</name>
    <name evidence="3" type="ORF">PC117_g26532</name>
    <name evidence="4" type="ORF">PC118_g23907</name>
    <name evidence="5" type="ORF">PC129_g23466</name>
</gene>
<reference evidence="4" key="1">
    <citation type="submission" date="2018-10" db="EMBL/GenBank/DDBJ databases">
        <title>Effector identification in a new, highly contiguous assembly of the strawberry crown rot pathogen Phytophthora cactorum.</title>
        <authorList>
            <person name="Armitage A.D."/>
            <person name="Nellist C.F."/>
            <person name="Bates H."/>
            <person name="Vickerstaff R.J."/>
            <person name="Harrison R.J."/>
        </authorList>
    </citation>
    <scope>NUCLEOTIDE SEQUENCE</scope>
    <source>
        <strain evidence="1">15-7</strain>
        <strain evidence="2">4032</strain>
        <strain evidence="3">4040</strain>
        <strain evidence="4">P415</strain>
        <strain evidence="5">P421</strain>
    </source>
</reference>
<dbReference type="EMBL" id="RCMI01002563">
    <property type="protein sequence ID" value="KAG2875874.1"/>
    <property type="molecule type" value="Genomic_DNA"/>
</dbReference>
<protein>
    <submittedName>
        <fullName evidence="4">Uncharacterized protein</fullName>
    </submittedName>
</protein>